<protein>
    <submittedName>
        <fullName evidence="2">Uncharacterized protein</fullName>
    </submittedName>
</protein>
<dbReference type="RefSeq" id="WP_134217132.1">
    <property type="nucleotide sequence ID" value="NZ_QFGA01000001.1"/>
</dbReference>
<evidence type="ECO:0000256" key="1">
    <source>
        <dbReference type="SAM" id="MobiDB-lite"/>
    </source>
</evidence>
<feature type="region of interest" description="Disordered" evidence="1">
    <location>
        <begin position="136"/>
        <end position="189"/>
    </location>
</feature>
<dbReference type="Proteomes" id="UP000298324">
    <property type="component" value="Unassembled WGS sequence"/>
</dbReference>
<comment type="caution">
    <text evidence="2">The sequence shown here is derived from an EMBL/GenBank/DDBJ whole genome shotgun (WGS) entry which is preliminary data.</text>
</comment>
<accession>A0A4Y7RI17</accession>
<sequence length="189" mass="19707">MTEGGAGPGALEDSVVRILEHQTKYGIDQDTMLIYLSSVNLMSILNLLNRRYGGSAGIAPATLPLPPLMAGTPQAGGPPLENMLGALLKMLGSQSNGDSTGQGINPATLLNMLAALSQNVDLGKMMGMLSGLMCPPGKTAASQQQDTAGPSCGSELGPAKPGFKEIDKSREDGGEKREVPKIMKWDQLK</sequence>
<evidence type="ECO:0000313" key="2">
    <source>
        <dbReference type="EMBL" id="TEB08456.1"/>
    </source>
</evidence>
<feature type="compositionally biased region" description="Basic and acidic residues" evidence="1">
    <location>
        <begin position="162"/>
        <end position="189"/>
    </location>
</feature>
<keyword evidence="3" id="KW-1185">Reference proteome</keyword>
<gene>
    <name evidence="2" type="ORF">Psch_02019</name>
</gene>
<proteinExistence type="predicted"/>
<name>A0A4Y7RI17_9FIRM</name>
<reference evidence="2 3" key="1">
    <citation type="journal article" date="2018" name="Environ. Microbiol.">
        <title>Novel energy conservation strategies and behaviour of Pelotomaculum schinkii driving syntrophic propionate catabolism.</title>
        <authorList>
            <person name="Hidalgo-Ahumada C.A.P."/>
            <person name="Nobu M.K."/>
            <person name="Narihiro T."/>
            <person name="Tamaki H."/>
            <person name="Liu W.T."/>
            <person name="Kamagata Y."/>
            <person name="Stams A.J.M."/>
            <person name="Imachi H."/>
            <person name="Sousa D.Z."/>
        </authorList>
    </citation>
    <scope>NUCLEOTIDE SEQUENCE [LARGE SCALE GENOMIC DNA]</scope>
    <source>
        <strain evidence="2 3">HH</strain>
    </source>
</reference>
<evidence type="ECO:0000313" key="3">
    <source>
        <dbReference type="Proteomes" id="UP000298324"/>
    </source>
</evidence>
<organism evidence="2 3">
    <name type="scientific">Pelotomaculum schinkii</name>
    <dbReference type="NCBI Taxonomy" id="78350"/>
    <lineage>
        <taxon>Bacteria</taxon>
        <taxon>Bacillati</taxon>
        <taxon>Bacillota</taxon>
        <taxon>Clostridia</taxon>
        <taxon>Eubacteriales</taxon>
        <taxon>Desulfotomaculaceae</taxon>
        <taxon>Pelotomaculum</taxon>
    </lineage>
</organism>
<dbReference type="AlphaFoldDB" id="A0A4Y7RI17"/>
<dbReference type="EMBL" id="QFGA01000001">
    <property type="protein sequence ID" value="TEB08456.1"/>
    <property type="molecule type" value="Genomic_DNA"/>
</dbReference>